<comment type="caution">
    <text evidence="2">The sequence shown here is derived from an EMBL/GenBank/DDBJ whole genome shotgun (WGS) entry which is preliminary data.</text>
</comment>
<evidence type="ECO:0000313" key="3">
    <source>
        <dbReference type="Proteomes" id="UP001165080"/>
    </source>
</evidence>
<proteinExistence type="predicted"/>
<sequence length="311" mass="30532">MLSVGQPTPALNPAAPDPHASVASHTTSASPISPISPISPTPPSAALLGASKSSRNQPAPPCGPPIAPLAPPGAAHDLPHPRRALLAAVLATAAAAALSAPANAAAPYDPQPGGGGGGTSGMTLEDARAATAAAVRSLQSAYDRLIELDSCTAVENLPDCLDAAAAAALASQLADSCRTLTVALPVVAAAIAYDTPPPAKRRSGPLGALLGSLERAAGAAGGGGNGGRSLDVADLEWLEEVEGRTNTAVAQLELLRRAAEGVLVTHGSVAGGGNGGSGGGRSPVAVLGERRRRLAELAGVCLRDVRAVLEV</sequence>
<reference evidence="2 3" key="1">
    <citation type="journal article" date="2023" name="Commun. Biol.">
        <title>Reorganization of the ancestral sex-determining regions during the evolution of trioecy in Pleodorina starrii.</title>
        <authorList>
            <person name="Takahashi K."/>
            <person name="Suzuki S."/>
            <person name="Kawai-Toyooka H."/>
            <person name="Yamamoto K."/>
            <person name="Hamaji T."/>
            <person name="Ootsuki R."/>
            <person name="Yamaguchi H."/>
            <person name="Kawachi M."/>
            <person name="Higashiyama T."/>
            <person name="Nozaki H."/>
        </authorList>
    </citation>
    <scope>NUCLEOTIDE SEQUENCE [LARGE SCALE GENOMIC DNA]</scope>
    <source>
        <strain evidence="2 3">NIES-4479</strain>
    </source>
</reference>
<dbReference type="OrthoDB" id="10672731at2759"/>
<feature type="compositionally biased region" description="Low complexity" evidence="1">
    <location>
        <begin position="19"/>
        <end position="36"/>
    </location>
</feature>
<keyword evidence="3" id="KW-1185">Reference proteome</keyword>
<protein>
    <submittedName>
        <fullName evidence="2">Uncharacterized protein</fullName>
    </submittedName>
</protein>
<dbReference type="AlphaFoldDB" id="A0A9W6BFA0"/>
<feature type="compositionally biased region" description="Pro residues" evidence="1">
    <location>
        <begin position="58"/>
        <end position="71"/>
    </location>
</feature>
<evidence type="ECO:0000313" key="2">
    <source>
        <dbReference type="EMBL" id="GLC51009.1"/>
    </source>
</evidence>
<evidence type="ECO:0000256" key="1">
    <source>
        <dbReference type="SAM" id="MobiDB-lite"/>
    </source>
</evidence>
<organism evidence="2 3">
    <name type="scientific">Pleodorina starrii</name>
    <dbReference type="NCBI Taxonomy" id="330485"/>
    <lineage>
        <taxon>Eukaryota</taxon>
        <taxon>Viridiplantae</taxon>
        <taxon>Chlorophyta</taxon>
        <taxon>core chlorophytes</taxon>
        <taxon>Chlorophyceae</taxon>
        <taxon>CS clade</taxon>
        <taxon>Chlamydomonadales</taxon>
        <taxon>Volvocaceae</taxon>
        <taxon>Pleodorina</taxon>
    </lineage>
</organism>
<feature type="region of interest" description="Disordered" evidence="1">
    <location>
        <begin position="1"/>
        <end position="77"/>
    </location>
</feature>
<dbReference type="EMBL" id="BRXU01000004">
    <property type="protein sequence ID" value="GLC51009.1"/>
    <property type="molecule type" value="Genomic_DNA"/>
</dbReference>
<accession>A0A9W6BFA0</accession>
<name>A0A9W6BFA0_9CHLO</name>
<dbReference type="Proteomes" id="UP001165080">
    <property type="component" value="Unassembled WGS sequence"/>
</dbReference>
<gene>
    <name evidence="2" type="primary">PLESTMB000564</name>
    <name evidence="2" type="ORF">PLESTB_000456200</name>
</gene>